<dbReference type="Pfam" id="PF08361">
    <property type="entry name" value="TetR_C_2"/>
    <property type="match status" value="1"/>
</dbReference>
<dbReference type="SUPFAM" id="SSF46689">
    <property type="entry name" value="Homeodomain-like"/>
    <property type="match status" value="1"/>
</dbReference>
<evidence type="ECO:0000259" key="6">
    <source>
        <dbReference type="PROSITE" id="PS50977"/>
    </source>
</evidence>
<dbReference type="InterPro" id="IPR050109">
    <property type="entry name" value="HTH-type_TetR-like_transc_reg"/>
</dbReference>
<dbReference type="PANTHER" id="PTHR30055">
    <property type="entry name" value="HTH-TYPE TRANSCRIPTIONAL REGULATOR RUTR"/>
    <property type="match status" value="1"/>
</dbReference>
<proteinExistence type="predicted"/>
<evidence type="ECO:0000256" key="3">
    <source>
        <dbReference type="ARBA" id="ARBA00023125"/>
    </source>
</evidence>
<organism evidence="7 8">
    <name type="scientific">Rubrivivax albus</name>
    <dbReference type="NCBI Taxonomy" id="2499835"/>
    <lineage>
        <taxon>Bacteria</taxon>
        <taxon>Pseudomonadati</taxon>
        <taxon>Pseudomonadota</taxon>
        <taxon>Betaproteobacteria</taxon>
        <taxon>Burkholderiales</taxon>
        <taxon>Sphaerotilaceae</taxon>
        <taxon>Rubrivivax</taxon>
    </lineage>
</organism>
<dbReference type="FunFam" id="1.10.10.60:FF:000141">
    <property type="entry name" value="TetR family transcriptional regulator"/>
    <property type="match status" value="1"/>
</dbReference>
<dbReference type="PROSITE" id="PS50977">
    <property type="entry name" value="HTH_TETR_2"/>
    <property type="match status" value="1"/>
</dbReference>
<dbReference type="InterPro" id="IPR036271">
    <property type="entry name" value="Tet_transcr_reg_TetR-rel_C_sf"/>
</dbReference>
<keyword evidence="1" id="KW-0678">Repressor</keyword>
<feature type="domain" description="HTH tetR-type" evidence="6">
    <location>
        <begin position="10"/>
        <end position="70"/>
    </location>
</feature>
<sequence>MVRRTKAEAEATRTAILDAAERLFEARGVSRTSLQHIAAEAGVTRGAVYHHFADKAQLFDAMMKRVKLPIEQARAALEACPGHEPLVRLRTLLCDTLRRVADDAQTQRVFEIALHKVETVDELSSVRTRHREAVAEHIATIARCLEHADLPAQDAIAVHALVVGLMQTWLLDRGSFDLVAVGTDAVDALLDGLAGRVNAPAG</sequence>
<dbReference type="InterPro" id="IPR001647">
    <property type="entry name" value="HTH_TetR"/>
</dbReference>
<gene>
    <name evidence="7" type="ORF">ENE75_21620</name>
</gene>
<evidence type="ECO:0000256" key="1">
    <source>
        <dbReference type="ARBA" id="ARBA00022491"/>
    </source>
</evidence>
<dbReference type="GO" id="GO:0003700">
    <property type="term" value="F:DNA-binding transcription factor activity"/>
    <property type="evidence" value="ECO:0007669"/>
    <property type="project" value="TreeGrafter"/>
</dbReference>
<keyword evidence="8" id="KW-1185">Reference proteome</keyword>
<keyword evidence="4" id="KW-0804">Transcription</keyword>
<accession>A0A3S2TNI3</accession>
<evidence type="ECO:0000256" key="4">
    <source>
        <dbReference type="ARBA" id="ARBA00023163"/>
    </source>
</evidence>
<reference evidence="7 8" key="1">
    <citation type="submission" date="2019-01" db="EMBL/GenBank/DDBJ databases">
        <authorList>
            <person name="Chen W.-M."/>
        </authorList>
    </citation>
    <scope>NUCLEOTIDE SEQUENCE [LARGE SCALE GENOMIC DNA]</scope>
    <source>
        <strain evidence="7 8">ICH-3</strain>
    </source>
</reference>
<dbReference type="GO" id="GO:0000976">
    <property type="term" value="F:transcription cis-regulatory region binding"/>
    <property type="evidence" value="ECO:0007669"/>
    <property type="project" value="TreeGrafter"/>
</dbReference>
<dbReference type="Proteomes" id="UP000288178">
    <property type="component" value="Unassembled WGS sequence"/>
</dbReference>
<evidence type="ECO:0000256" key="2">
    <source>
        <dbReference type="ARBA" id="ARBA00023015"/>
    </source>
</evidence>
<keyword evidence="3 5" id="KW-0238">DNA-binding</keyword>
<dbReference type="PROSITE" id="PS01081">
    <property type="entry name" value="HTH_TETR_1"/>
    <property type="match status" value="1"/>
</dbReference>
<dbReference type="Pfam" id="PF00440">
    <property type="entry name" value="TetR_N"/>
    <property type="match status" value="1"/>
</dbReference>
<dbReference type="SUPFAM" id="SSF48498">
    <property type="entry name" value="Tetracyclin repressor-like, C-terminal domain"/>
    <property type="match status" value="1"/>
</dbReference>
<evidence type="ECO:0000313" key="7">
    <source>
        <dbReference type="EMBL" id="RVT49020.1"/>
    </source>
</evidence>
<feature type="DNA-binding region" description="H-T-H motif" evidence="5">
    <location>
        <begin position="33"/>
        <end position="52"/>
    </location>
</feature>
<dbReference type="InterPro" id="IPR013572">
    <property type="entry name" value="Tscrpt_reg_MAATS_C"/>
</dbReference>
<dbReference type="InterPro" id="IPR009057">
    <property type="entry name" value="Homeodomain-like_sf"/>
</dbReference>
<keyword evidence="2" id="KW-0805">Transcription regulation</keyword>
<protein>
    <submittedName>
        <fullName evidence="7">TetR family transcriptional regulator</fullName>
    </submittedName>
</protein>
<dbReference type="EMBL" id="SACT01000009">
    <property type="protein sequence ID" value="RVT49020.1"/>
    <property type="molecule type" value="Genomic_DNA"/>
</dbReference>
<dbReference type="AlphaFoldDB" id="A0A3S2TNI3"/>
<name>A0A3S2TNI3_9BURK</name>
<dbReference type="InterPro" id="IPR023772">
    <property type="entry name" value="DNA-bd_HTH_TetR-type_CS"/>
</dbReference>
<comment type="caution">
    <text evidence="7">The sequence shown here is derived from an EMBL/GenBank/DDBJ whole genome shotgun (WGS) entry which is preliminary data.</text>
</comment>
<dbReference type="PANTHER" id="PTHR30055:SF240">
    <property type="entry name" value="HTH-TYPE TRANSCRIPTIONAL REGULATOR ACRR"/>
    <property type="match status" value="1"/>
</dbReference>
<dbReference type="PRINTS" id="PR00455">
    <property type="entry name" value="HTHTETR"/>
</dbReference>
<evidence type="ECO:0000313" key="8">
    <source>
        <dbReference type="Proteomes" id="UP000288178"/>
    </source>
</evidence>
<dbReference type="OrthoDB" id="5816932at2"/>
<evidence type="ECO:0000256" key="5">
    <source>
        <dbReference type="PROSITE-ProRule" id="PRU00335"/>
    </source>
</evidence>
<dbReference type="Gene3D" id="1.10.357.10">
    <property type="entry name" value="Tetracycline Repressor, domain 2"/>
    <property type="match status" value="1"/>
</dbReference>